<dbReference type="GO" id="GO:0016787">
    <property type="term" value="F:hydrolase activity"/>
    <property type="evidence" value="ECO:0007669"/>
    <property type="project" value="UniProtKB-KW"/>
</dbReference>
<reference evidence="2 3" key="1">
    <citation type="submission" date="2024-04" db="EMBL/GenBank/DDBJ databases">
        <title>Draft genome sequence of Halopseudomonas sabulinigri NBRC 116187.</title>
        <authorList>
            <person name="Miyakawa T."/>
            <person name="Kusuya Y."/>
            <person name="Miura T."/>
        </authorList>
    </citation>
    <scope>NUCLEOTIDE SEQUENCE [LARGE SCALE GENOMIC DNA]</scope>
    <source>
        <strain evidence="2 3">4NH20-0042</strain>
    </source>
</reference>
<feature type="transmembrane region" description="Helical" evidence="1">
    <location>
        <begin position="6"/>
        <end position="24"/>
    </location>
</feature>
<organism evidence="2 3">
    <name type="scientific">Halopseudomonas sabulinigri</name>
    <dbReference type="NCBI Taxonomy" id="472181"/>
    <lineage>
        <taxon>Bacteria</taxon>
        <taxon>Pseudomonadati</taxon>
        <taxon>Pseudomonadota</taxon>
        <taxon>Gammaproteobacteria</taxon>
        <taxon>Pseudomonadales</taxon>
        <taxon>Pseudomonadaceae</taxon>
        <taxon>Halopseudomonas</taxon>
    </lineage>
</organism>
<dbReference type="EMBL" id="BAABWD010000006">
    <property type="protein sequence ID" value="GAA6133075.1"/>
    <property type="molecule type" value="Genomic_DNA"/>
</dbReference>
<keyword evidence="2" id="KW-0378">Hydrolase</keyword>
<dbReference type="Proteomes" id="UP001486808">
    <property type="component" value="Unassembled WGS sequence"/>
</dbReference>
<keyword evidence="3" id="KW-1185">Reference proteome</keyword>
<dbReference type="Pfam" id="PF04307">
    <property type="entry name" value="YdjM"/>
    <property type="match status" value="1"/>
</dbReference>
<protein>
    <submittedName>
        <fullName evidence="2">Metal-dependent hydrolase</fullName>
    </submittedName>
</protein>
<evidence type="ECO:0000256" key="1">
    <source>
        <dbReference type="SAM" id="Phobius"/>
    </source>
</evidence>
<evidence type="ECO:0000313" key="2">
    <source>
        <dbReference type="EMBL" id="GAA6133075.1"/>
    </source>
</evidence>
<proteinExistence type="predicted"/>
<feature type="transmembrane region" description="Helical" evidence="1">
    <location>
        <begin position="142"/>
        <end position="164"/>
    </location>
</feature>
<keyword evidence="1" id="KW-1133">Transmembrane helix</keyword>
<name>A0ABP9ZUC3_9GAMM</name>
<feature type="transmembrane region" description="Helical" evidence="1">
    <location>
        <begin position="98"/>
        <end position="122"/>
    </location>
</feature>
<keyword evidence="1" id="KW-0812">Transmembrane</keyword>
<sequence>MKQALPPMLIAHLPSGYILSSYLIERVRTLPVSAVWVIAAGMLGAVAPDFDMLYFLFVDHGQTHHHRYMTHWPSLWLGLIALSLGWRSLARGSAAAWLLLVFSLGGMLHVLLDTLAGDIWWFAPLVDQRYALVKVTARYQPWWLNFIMHWVFLVELAICAWALWRFRRRAVWYRQLG</sequence>
<evidence type="ECO:0000313" key="3">
    <source>
        <dbReference type="Proteomes" id="UP001486808"/>
    </source>
</evidence>
<feature type="transmembrane region" description="Helical" evidence="1">
    <location>
        <begin position="69"/>
        <end position="86"/>
    </location>
</feature>
<gene>
    <name evidence="2" type="ORF">NBRC116187_34350</name>
</gene>
<feature type="transmembrane region" description="Helical" evidence="1">
    <location>
        <begin position="36"/>
        <end position="57"/>
    </location>
</feature>
<keyword evidence="1" id="KW-0472">Membrane</keyword>
<comment type="caution">
    <text evidence="2">The sequence shown here is derived from an EMBL/GenBank/DDBJ whole genome shotgun (WGS) entry which is preliminary data.</text>
</comment>
<accession>A0ABP9ZUC3</accession>
<dbReference type="InterPro" id="IPR007404">
    <property type="entry name" value="YdjM-like"/>
</dbReference>